<organism evidence="1 2">
    <name type="scientific">Volucribacter amazonae</name>
    <dbReference type="NCBI Taxonomy" id="256731"/>
    <lineage>
        <taxon>Bacteria</taxon>
        <taxon>Pseudomonadati</taxon>
        <taxon>Pseudomonadota</taxon>
        <taxon>Gammaproteobacteria</taxon>
        <taxon>Pasteurellales</taxon>
        <taxon>Pasteurellaceae</taxon>
        <taxon>Volucribacter</taxon>
    </lineage>
</organism>
<reference evidence="1" key="1">
    <citation type="submission" date="2016-03" db="EMBL/GenBank/DDBJ databases">
        <title>Co-evolution between Pasteurellaceae and their hosts.</title>
        <authorList>
            <person name="Hansen M.J."/>
            <person name="Bojesen A.M."/>
            <person name="Planet P."/>
        </authorList>
    </citation>
    <scope>NUCLEOTIDE SEQUENCE</scope>
    <source>
        <strain evidence="1">146/S8/89</strain>
    </source>
</reference>
<dbReference type="RefSeq" id="WP_279571996.1">
    <property type="nucleotide sequence ID" value="NZ_LWID01000001.1"/>
</dbReference>
<dbReference type="EMBL" id="LWID01000001">
    <property type="protein sequence ID" value="MDG6894523.1"/>
    <property type="molecule type" value="Genomic_DNA"/>
</dbReference>
<dbReference type="Proteomes" id="UP001155500">
    <property type="component" value="Unassembled WGS sequence"/>
</dbReference>
<protein>
    <submittedName>
        <fullName evidence="1">Uncharacterized protein</fullName>
    </submittedName>
</protein>
<accession>A0A9X4SKZ0</accession>
<proteinExistence type="predicted"/>
<name>A0A9X4SKZ0_9PAST</name>
<dbReference type="AlphaFoldDB" id="A0A9X4SKZ0"/>
<gene>
    <name evidence="1" type="ORF">A6A20_02525</name>
</gene>
<comment type="caution">
    <text evidence="1">The sequence shown here is derived from an EMBL/GenBank/DDBJ whole genome shotgun (WGS) entry which is preliminary data.</text>
</comment>
<keyword evidence="2" id="KW-1185">Reference proteome</keyword>
<evidence type="ECO:0000313" key="2">
    <source>
        <dbReference type="Proteomes" id="UP001155500"/>
    </source>
</evidence>
<sequence length="136" mass="15400">MKGNRELLLATKPKLKALNIDGAEYFIRELTVGEVNEHLYGQQQRLIQIAQQQGIELDFDNEEQLSKQLAQVYDPYTLARTLALRLCDQQGVKLFDHNNLDDLNALSQLDKSVFEQLSEALAEEQVKNSPPDASSN</sequence>
<evidence type="ECO:0000313" key="1">
    <source>
        <dbReference type="EMBL" id="MDG6894523.1"/>
    </source>
</evidence>